<reference evidence="3" key="1">
    <citation type="submission" date="2019-11" db="EMBL/GenBank/DDBJ databases">
        <authorList>
            <person name="Liu Y."/>
            <person name="Hou J."/>
            <person name="Li T.-Q."/>
            <person name="Guan C.-H."/>
            <person name="Wu X."/>
            <person name="Wu H.-Z."/>
            <person name="Ling F."/>
            <person name="Zhang R."/>
            <person name="Shi X.-G."/>
            <person name="Ren J.-P."/>
            <person name="Chen E.-F."/>
            <person name="Sun J.-M."/>
        </authorList>
    </citation>
    <scope>NUCLEOTIDE SEQUENCE</scope>
    <source>
        <strain evidence="3">Adult_tree_wgs_1</strain>
        <tissue evidence="3">Leaves</tissue>
    </source>
</reference>
<gene>
    <name evidence="3" type="ORF">RHSIM_Rhsim12G0062600</name>
</gene>
<dbReference type="AlphaFoldDB" id="A0A834G2A4"/>
<dbReference type="SUPFAM" id="SSF47592">
    <property type="entry name" value="SWIB/MDM2 domain"/>
    <property type="match status" value="2"/>
</dbReference>
<evidence type="ECO:0000313" key="4">
    <source>
        <dbReference type="Proteomes" id="UP000626092"/>
    </source>
</evidence>
<dbReference type="EMBL" id="WJXA01000012">
    <property type="protein sequence ID" value="KAF7123118.1"/>
    <property type="molecule type" value="Genomic_DNA"/>
</dbReference>
<accession>A0A834G2A4</accession>
<sequence length="309" mass="35691">MATDAELRGRIWEMMCKSDPDEVTVGSLYRKLEATFGVDFSNKKAFVRREFAGFLMNYLQCGDDDDGDDSPAVNKRIKSESKEYDHKVGVVGEELAGVKGEEDVVKDQSKGKGTQNWRKRFARPKKLWRLSPPLAKFVGAAEENRWEVFKMVRSYICENKFFKQNGDVFFDEKLRPIFGVETLKCQFFKEELYKQMEPIGDPNMKDYDSEDARLDEAEFQEVLRRSRIPVPISDALVEFFGRGEKEMTEQSVVNGILNYAGSKNLRVGWDNGTVICDQKLKKLFNVDCFHICYIPDHVIPHFLKRALDD</sequence>
<dbReference type="PROSITE" id="PS51925">
    <property type="entry name" value="SWIB_MDM2"/>
    <property type="match status" value="1"/>
</dbReference>
<dbReference type="OrthoDB" id="1599285at2759"/>
<proteinExistence type="predicted"/>
<dbReference type="SUPFAM" id="SSF109715">
    <property type="entry name" value="DEK C-terminal domain"/>
    <property type="match status" value="1"/>
</dbReference>
<dbReference type="InterPro" id="IPR003121">
    <property type="entry name" value="SWIB_MDM2_domain"/>
</dbReference>
<dbReference type="InterPro" id="IPR019835">
    <property type="entry name" value="SWIB_domain"/>
</dbReference>
<dbReference type="Pfam" id="PF08766">
    <property type="entry name" value="DEK_C"/>
    <property type="match status" value="1"/>
</dbReference>
<evidence type="ECO:0008006" key="5">
    <source>
        <dbReference type="Google" id="ProtNLM"/>
    </source>
</evidence>
<feature type="domain" description="DM2" evidence="1">
    <location>
        <begin position="225"/>
        <end position="309"/>
    </location>
</feature>
<feature type="domain" description="DEK-C" evidence="2">
    <location>
        <begin position="1"/>
        <end position="56"/>
    </location>
</feature>
<name>A0A834G2A4_RHOSS</name>
<dbReference type="Proteomes" id="UP000626092">
    <property type="component" value="Unassembled WGS sequence"/>
</dbReference>
<comment type="caution">
    <text evidence="3">The sequence shown here is derived from an EMBL/GenBank/DDBJ whole genome shotgun (WGS) entry which is preliminary data.</text>
</comment>
<organism evidence="3 4">
    <name type="scientific">Rhododendron simsii</name>
    <name type="common">Sims's rhododendron</name>
    <dbReference type="NCBI Taxonomy" id="118357"/>
    <lineage>
        <taxon>Eukaryota</taxon>
        <taxon>Viridiplantae</taxon>
        <taxon>Streptophyta</taxon>
        <taxon>Embryophyta</taxon>
        <taxon>Tracheophyta</taxon>
        <taxon>Spermatophyta</taxon>
        <taxon>Magnoliopsida</taxon>
        <taxon>eudicotyledons</taxon>
        <taxon>Gunneridae</taxon>
        <taxon>Pentapetalae</taxon>
        <taxon>asterids</taxon>
        <taxon>Ericales</taxon>
        <taxon>Ericaceae</taxon>
        <taxon>Ericoideae</taxon>
        <taxon>Rhodoreae</taxon>
        <taxon>Rhododendron</taxon>
    </lineage>
</organism>
<dbReference type="InterPro" id="IPR014876">
    <property type="entry name" value="DEK_C"/>
</dbReference>
<dbReference type="PANTHER" id="PTHR13844">
    <property type="entry name" value="SWI/SNF-RELATED MATRIX-ASSOCIATED ACTIN-DEPENDENT REGULATOR OF CHROMATIN SUBFAMILY D"/>
    <property type="match status" value="1"/>
</dbReference>
<evidence type="ECO:0000313" key="3">
    <source>
        <dbReference type="EMBL" id="KAF7123118.1"/>
    </source>
</evidence>
<evidence type="ECO:0000259" key="2">
    <source>
        <dbReference type="PROSITE" id="PS51998"/>
    </source>
</evidence>
<dbReference type="InterPro" id="IPR036885">
    <property type="entry name" value="SWIB_MDM2_dom_sf"/>
</dbReference>
<dbReference type="Pfam" id="PF02201">
    <property type="entry name" value="SWIB"/>
    <property type="match status" value="2"/>
</dbReference>
<dbReference type="PROSITE" id="PS51998">
    <property type="entry name" value="DEK_C"/>
    <property type="match status" value="1"/>
</dbReference>
<keyword evidence="4" id="KW-1185">Reference proteome</keyword>
<dbReference type="CDD" id="cd10567">
    <property type="entry name" value="SWIB-MDM2_like"/>
    <property type="match status" value="2"/>
</dbReference>
<dbReference type="SMART" id="SM00151">
    <property type="entry name" value="SWIB"/>
    <property type="match status" value="2"/>
</dbReference>
<protein>
    <recommendedName>
        <fullName evidence="5">DM2 domain-containing protein</fullName>
    </recommendedName>
</protein>
<evidence type="ECO:0000259" key="1">
    <source>
        <dbReference type="PROSITE" id="PS51925"/>
    </source>
</evidence>
<dbReference type="Gene3D" id="1.10.245.10">
    <property type="entry name" value="SWIB/MDM2 domain"/>
    <property type="match status" value="2"/>
</dbReference>